<evidence type="ECO:0000313" key="1">
    <source>
        <dbReference type="EMBL" id="GAP41351.1"/>
    </source>
</evidence>
<dbReference type="PANTHER" id="PTHR34071:SF2">
    <property type="entry name" value="FLAVIN-NUCLEOTIDE-BINDING PROTEIN"/>
    <property type="match status" value="1"/>
</dbReference>
<organism evidence="1">
    <name type="scientific">Flexilinea flocculi</name>
    <dbReference type="NCBI Taxonomy" id="1678840"/>
    <lineage>
        <taxon>Bacteria</taxon>
        <taxon>Bacillati</taxon>
        <taxon>Chloroflexota</taxon>
        <taxon>Anaerolineae</taxon>
        <taxon>Anaerolineales</taxon>
        <taxon>Anaerolineaceae</taxon>
        <taxon>Flexilinea</taxon>
    </lineage>
</organism>
<dbReference type="Proteomes" id="UP000053370">
    <property type="component" value="Unassembled WGS sequence"/>
</dbReference>
<name>A0A0S7BSB4_9CHLR</name>
<dbReference type="AlphaFoldDB" id="A0A0S7BSB4"/>
<dbReference type="OrthoDB" id="9794935at2"/>
<accession>A0A0S7BSB4</accession>
<reference evidence="1" key="1">
    <citation type="journal article" date="2015" name="Genome Announc.">
        <title>Draft Genome Sequence of Anaerolineae Strain TC1, a Novel Isolate from a Methanogenic Wastewater Treatment System.</title>
        <authorList>
            <person name="Matsuura N."/>
            <person name="Tourlousse D.M."/>
            <person name="Sun L."/>
            <person name="Toyonaga M."/>
            <person name="Kuroda K."/>
            <person name="Ohashi A."/>
            <person name="Cruz R."/>
            <person name="Yamaguchi T."/>
            <person name="Sekiguchi Y."/>
        </authorList>
    </citation>
    <scope>NUCLEOTIDE SEQUENCE [LARGE SCALE GENOMIC DNA]</scope>
    <source>
        <strain evidence="1">TC1</strain>
    </source>
</reference>
<dbReference type="InterPro" id="IPR012349">
    <property type="entry name" value="Split_barrel_FMN-bd"/>
</dbReference>
<dbReference type="EMBL" id="DF968181">
    <property type="protein sequence ID" value="GAP41351.1"/>
    <property type="molecule type" value="Genomic_DNA"/>
</dbReference>
<keyword evidence="2" id="KW-1185">Reference proteome</keyword>
<dbReference type="RefSeq" id="WP_062282373.1">
    <property type="nucleotide sequence ID" value="NZ_DF968181.1"/>
</dbReference>
<dbReference type="InterPro" id="IPR024747">
    <property type="entry name" value="Pyridox_Oxase-rel"/>
</dbReference>
<sequence>MRHADREVKEVSQIVEILNRSNVLRIAINDQYFPYIIPIHFSYFLNENSSIIFYMHSSSIGKKIELINKNNHIGFETDIFYRFANQESTIPCQWSTIYESVIGDGYVEIITDEKEKKFGLDSIMRRFGKGKAFEPYLNTALQKVVILKLIVENISGKRHIQ</sequence>
<dbReference type="STRING" id="1678840.ATC1_131337"/>
<protein>
    <submittedName>
        <fullName evidence="1">Nitroimidazol reductase NimA</fullName>
    </submittedName>
</protein>
<dbReference type="Gene3D" id="2.30.110.10">
    <property type="entry name" value="Electron Transport, Fmn-binding Protein, Chain A"/>
    <property type="match status" value="1"/>
</dbReference>
<proteinExistence type="predicted"/>
<dbReference type="SUPFAM" id="SSF50475">
    <property type="entry name" value="FMN-binding split barrel"/>
    <property type="match status" value="1"/>
</dbReference>
<gene>
    <name evidence="1" type="ORF">ATC1_131337</name>
</gene>
<evidence type="ECO:0000313" key="2">
    <source>
        <dbReference type="Proteomes" id="UP000053370"/>
    </source>
</evidence>
<dbReference type="PANTHER" id="PTHR34071">
    <property type="entry name" value="5-NITROIMIDAZOLE ANTIBIOTICS RESISTANCE PROTEIN, NIMA-FAMILY-RELATED PROTEIN-RELATED"/>
    <property type="match status" value="1"/>
</dbReference>
<dbReference type="Pfam" id="PF12900">
    <property type="entry name" value="Pyridox_ox_2"/>
    <property type="match status" value="1"/>
</dbReference>